<dbReference type="GO" id="GO:0019379">
    <property type="term" value="P:sulfate assimilation, phosphoadenylyl sulfate reduction by phosphoadenylyl-sulfate reductase (thioredoxin)"/>
    <property type="evidence" value="ECO:0007669"/>
    <property type="project" value="TreeGrafter"/>
</dbReference>
<evidence type="ECO:0000313" key="4">
    <source>
        <dbReference type="Proteomes" id="UP000509414"/>
    </source>
</evidence>
<dbReference type="GO" id="GO:0004781">
    <property type="term" value="F:sulfate adenylyltransferase (ATP) activity"/>
    <property type="evidence" value="ECO:0007669"/>
    <property type="project" value="TreeGrafter"/>
</dbReference>
<protein>
    <submittedName>
        <fullName evidence="3">Adenylylsulfate kinase</fullName>
        <ecNumber evidence="3">2.7.1.25</ecNumber>
    </submittedName>
</protein>
<dbReference type="RefSeq" id="WP_179974986.1">
    <property type="nucleotide sequence ID" value="NZ_CP049075.1"/>
</dbReference>
<accession>A0A7H9CI78</accession>
<keyword evidence="4" id="KW-1185">Reference proteome</keyword>
<keyword evidence="3" id="KW-0418">Kinase</keyword>
<dbReference type="EMBL" id="CP049075">
    <property type="protein sequence ID" value="QLI05827.1"/>
    <property type="molecule type" value="Genomic_DNA"/>
</dbReference>
<reference evidence="3 4" key="1">
    <citation type="submission" date="2020-02" db="EMBL/GenBank/DDBJ databases">
        <title>Complete genome sequence of the novel Campylobacter species Candidatus Campylobacter infans.</title>
        <authorList>
            <person name="Duim B."/>
            <person name="Zomer A."/>
            <person name="van der Graaf L."/>
            <person name="Wagenaar J."/>
        </authorList>
    </citation>
    <scope>NUCLEOTIDE SEQUENCE [LARGE SCALE GENOMIC DNA]</scope>
    <source>
        <strain evidence="3 4">19S00001</strain>
    </source>
</reference>
<evidence type="ECO:0000259" key="2">
    <source>
        <dbReference type="Pfam" id="PF01583"/>
    </source>
</evidence>
<name>A0A7H9CI78_9BACT</name>
<gene>
    <name evidence="3" type="primary">cysC</name>
    <name evidence="3" type="ORF">CINF_1342</name>
</gene>
<keyword evidence="1 3" id="KW-0808">Transferase</keyword>
<dbReference type="GO" id="GO:0005737">
    <property type="term" value="C:cytoplasm"/>
    <property type="evidence" value="ECO:0007669"/>
    <property type="project" value="TreeGrafter"/>
</dbReference>
<evidence type="ECO:0000256" key="1">
    <source>
        <dbReference type="ARBA" id="ARBA00022679"/>
    </source>
</evidence>
<organism evidence="3 4">
    <name type="scientific">Candidatus Campylobacter infans</name>
    <dbReference type="NCBI Taxonomy" id="2561898"/>
    <lineage>
        <taxon>Bacteria</taxon>
        <taxon>Pseudomonadati</taxon>
        <taxon>Campylobacterota</taxon>
        <taxon>Epsilonproteobacteria</taxon>
        <taxon>Campylobacterales</taxon>
        <taxon>Campylobacteraceae</taxon>
        <taxon>Campylobacter</taxon>
    </lineage>
</organism>
<dbReference type="PANTHER" id="PTHR42700">
    <property type="entry name" value="SULFATE ADENYLYLTRANSFERASE"/>
    <property type="match status" value="1"/>
</dbReference>
<dbReference type="Gene3D" id="3.40.50.300">
    <property type="entry name" value="P-loop containing nucleotide triphosphate hydrolases"/>
    <property type="match status" value="1"/>
</dbReference>
<feature type="domain" description="APS kinase" evidence="2">
    <location>
        <begin position="3"/>
        <end position="143"/>
    </location>
</feature>
<dbReference type="AlphaFoldDB" id="A0A7H9CI78"/>
<evidence type="ECO:0000313" key="3">
    <source>
        <dbReference type="EMBL" id="QLI05827.1"/>
    </source>
</evidence>
<dbReference type="Pfam" id="PF01583">
    <property type="entry name" value="APS_kinase"/>
    <property type="match status" value="1"/>
</dbReference>
<dbReference type="KEGG" id="cinf:CINF_1342"/>
<dbReference type="NCBIfam" id="NF004041">
    <property type="entry name" value="PRK05541.1"/>
    <property type="match status" value="1"/>
</dbReference>
<dbReference type="Proteomes" id="UP000509414">
    <property type="component" value="Chromosome"/>
</dbReference>
<dbReference type="InterPro" id="IPR027417">
    <property type="entry name" value="P-loop_NTPase"/>
</dbReference>
<dbReference type="EC" id="2.7.1.25" evidence="3"/>
<dbReference type="InterPro" id="IPR059117">
    <property type="entry name" value="APS_kinase_dom"/>
</dbReference>
<dbReference type="GO" id="GO:0010134">
    <property type="term" value="P:sulfate assimilation via adenylyl sulfate reduction"/>
    <property type="evidence" value="ECO:0007669"/>
    <property type="project" value="TreeGrafter"/>
</dbReference>
<dbReference type="InterPro" id="IPR050512">
    <property type="entry name" value="Sulf_AdTrans/APS_kinase"/>
</dbReference>
<dbReference type="SUPFAM" id="SSF52540">
    <property type="entry name" value="P-loop containing nucleoside triphosphate hydrolases"/>
    <property type="match status" value="1"/>
</dbReference>
<sequence length="173" mass="19633">MKKGAVTWLCGLAGSGKSTLARALNELLKAKFDNVIYLDGDELREILEHFSYEKQGRIDMAIKRSKLANFLSKQGQIVIVSTISLFNEVYEFNRANLQNYFEVFVECEFEELKRRDQKGLYTKALSGEIANVVGVDIAYDTPSPNFTINNTKTIDLDKKSALILSEFEKFLKS</sequence>
<proteinExistence type="predicted"/>
<dbReference type="GO" id="GO:0004020">
    <property type="term" value="F:adenylylsulfate kinase activity"/>
    <property type="evidence" value="ECO:0007669"/>
    <property type="project" value="UniProtKB-EC"/>
</dbReference>
<dbReference type="PANTHER" id="PTHR42700:SF1">
    <property type="entry name" value="SULFATE ADENYLYLTRANSFERASE"/>
    <property type="match status" value="1"/>
</dbReference>